<proteinExistence type="predicted"/>
<evidence type="ECO:0000313" key="1">
    <source>
        <dbReference type="EMBL" id="SIT50866.1"/>
    </source>
</evidence>
<evidence type="ECO:0000313" key="2">
    <source>
        <dbReference type="Proteomes" id="UP000195569"/>
    </source>
</evidence>
<gene>
    <name evidence="1" type="ORF">BN2476_960017</name>
</gene>
<dbReference type="Pfam" id="PF12482">
    <property type="entry name" value="DUF3701"/>
    <property type="match status" value="1"/>
</dbReference>
<keyword evidence="2" id="KW-1185">Reference proteome</keyword>
<comment type="caution">
    <text evidence="1">The sequence shown here is derived from an EMBL/GenBank/DDBJ whole genome shotgun (WGS) entry which is preliminary data.</text>
</comment>
<organism evidence="1 2">
    <name type="scientific">Paraburkholderia piptadeniae</name>
    <dbReference type="NCBI Taxonomy" id="1701573"/>
    <lineage>
        <taxon>Bacteria</taxon>
        <taxon>Pseudomonadati</taxon>
        <taxon>Pseudomonadota</taxon>
        <taxon>Betaproteobacteria</taxon>
        <taxon>Burkholderiales</taxon>
        <taxon>Burkholderiaceae</taxon>
        <taxon>Paraburkholderia</taxon>
    </lineage>
</organism>
<reference evidence="1" key="1">
    <citation type="submission" date="2016-12" db="EMBL/GenBank/DDBJ databases">
        <authorList>
            <person name="Moulin L."/>
        </authorList>
    </citation>
    <scope>NUCLEOTIDE SEQUENCE [LARGE SCALE GENOMIC DNA]</scope>
    <source>
        <strain evidence="1">STM 7183</strain>
    </source>
</reference>
<sequence>MSSIGLPVSGSNGLKHENRINGRTFSGPWRQTLPRHAKAPYYPRVCYVVAGATTPPWGVPRIRGRLAVLRAWYAGVPVRQAVARYLPAALGNGQSARGVLGRIRSKLLDVARTAHRDDLVALLSHSASEREQHAKAVAQAIETLRMARPPEPQTADDITQWFTPRSVRVLHAHGIRTLADLTVRIPRRRQWWKAVPGLGAASARSIEAFFAAWPGLTEKARALIVASQRWRRRTVGNSQTAARGRRLRRHVPGAARDLHARCRQRLRSGADLAVAARVAGHAANVPQGSRAADPVGHRRARPRAVVAHHRGCHRVSGFPAAPFASRSLDRPGTAPHVARMAALQRQPVRALGRARTVDSRRAVPLARRTALRAGQSVCGHQGARRTYRNGTRCLARLYRRRMDADAHDRRRA</sequence>
<dbReference type="EMBL" id="CYGY02000096">
    <property type="protein sequence ID" value="SIT50866.1"/>
    <property type="molecule type" value="Genomic_DNA"/>
</dbReference>
<dbReference type="AlphaFoldDB" id="A0A1N7STS5"/>
<accession>A0A1N7STS5</accession>
<evidence type="ECO:0008006" key="3">
    <source>
        <dbReference type="Google" id="ProtNLM"/>
    </source>
</evidence>
<name>A0A1N7STS5_9BURK</name>
<protein>
    <recommendedName>
        <fullName evidence="3">Integrase</fullName>
    </recommendedName>
</protein>
<dbReference type="InterPro" id="IPR022169">
    <property type="entry name" value="DUF3701"/>
</dbReference>
<dbReference type="Proteomes" id="UP000195569">
    <property type="component" value="Unassembled WGS sequence"/>
</dbReference>